<dbReference type="STRING" id="1200352.A606_02365"/>
<dbReference type="AlphaFoldDB" id="S4XC07"/>
<dbReference type="Proteomes" id="UP000014809">
    <property type="component" value="Chromosome"/>
</dbReference>
<evidence type="ECO:0000313" key="2">
    <source>
        <dbReference type="Proteomes" id="UP000014809"/>
    </source>
</evidence>
<keyword evidence="2" id="KW-1185">Reference proteome</keyword>
<dbReference type="KEGG" id="cter:A606_02365"/>
<dbReference type="EMBL" id="CP003696">
    <property type="protein sequence ID" value="AGP30126.1"/>
    <property type="molecule type" value="Genomic_DNA"/>
</dbReference>
<evidence type="ECO:0000313" key="1">
    <source>
        <dbReference type="EMBL" id="AGP30126.1"/>
    </source>
</evidence>
<organism evidence="1 2">
    <name type="scientific">Corynebacterium terpenotabidum Y-11</name>
    <dbReference type="NCBI Taxonomy" id="1200352"/>
    <lineage>
        <taxon>Bacteria</taxon>
        <taxon>Bacillati</taxon>
        <taxon>Actinomycetota</taxon>
        <taxon>Actinomycetes</taxon>
        <taxon>Mycobacteriales</taxon>
        <taxon>Corynebacteriaceae</taxon>
        <taxon>Corynebacterium</taxon>
    </lineage>
</organism>
<reference evidence="1 2" key="1">
    <citation type="submission" date="2012-06" db="EMBL/GenBank/DDBJ databases">
        <title>Complete genome sequence of Corynebacterium terpenotabidum Y-11 (=DSM 44721).</title>
        <authorList>
            <person name="Ruckert C."/>
            <person name="Albersmeier A."/>
            <person name="Al-Dilaimi A."/>
            <person name="Szczepanowski R."/>
            <person name="Kalinowski J."/>
        </authorList>
    </citation>
    <scope>NUCLEOTIDE SEQUENCE [LARGE SCALE GENOMIC DNA]</scope>
    <source>
        <strain evidence="1 2">Y-11</strain>
    </source>
</reference>
<accession>S4XC07</accession>
<sequence length="87" mass="10011">MISDDVVEALRQQMYGDTELTEHQWHLLGEVLMRQAYTVEDGERAWRVAGLQVDTETLQDAVRACQRRAGEEPGVARLRGREAEAWR</sequence>
<proteinExistence type="predicted"/>
<protein>
    <submittedName>
        <fullName evidence="1">Uncharacterized protein</fullName>
    </submittedName>
</protein>
<dbReference type="HOGENOM" id="CLU_2478078_0_0_11"/>
<gene>
    <name evidence="1" type="ORF">A606_02365</name>
</gene>
<name>S4XC07_9CORY</name>
<dbReference type="RefSeq" id="WP_020440491.1">
    <property type="nucleotide sequence ID" value="NC_021663.1"/>
</dbReference>